<proteinExistence type="predicted"/>
<dbReference type="EMBL" id="CP073581">
    <property type="protein sequence ID" value="QUJ77379.1"/>
    <property type="molecule type" value="Genomic_DNA"/>
</dbReference>
<dbReference type="RefSeq" id="WP_212705575.1">
    <property type="nucleotide sequence ID" value="NZ_CP073581.1"/>
</dbReference>
<organism evidence="1 2">
    <name type="scientific">Sulfitobacter albidus</name>
    <dbReference type="NCBI Taxonomy" id="2829501"/>
    <lineage>
        <taxon>Bacteria</taxon>
        <taxon>Pseudomonadati</taxon>
        <taxon>Pseudomonadota</taxon>
        <taxon>Alphaproteobacteria</taxon>
        <taxon>Rhodobacterales</taxon>
        <taxon>Roseobacteraceae</taxon>
        <taxon>Sulfitobacter</taxon>
    </lineage>
</organism>
<reference evidence="1" key="1">
    <citation type="submission" date="2021-04" db="EMBL/GenBank/DDBJ databases">
        <title>Complete genome sequence for Sulfitobacter sp. strain JK7-1.</title>
        <authorList>
            <person name="Park S.-J."/>
        </authorList>
    </citation>
    <scope>NUCLEOTIDE SEQUENCE</scope>
    <source>
        <strain evidence="1">JK7-1</strain>
    </source>
</reference>
<protein>
    <submittedName>
        <fullName evidence="1">Uncharacterized protein</fullName>
    </submittedName>
</protein>
<accession>A0A975JF54</accession>
<dbReference type="Proteomes" id="UP000683291">
    <property type="component" value="Chromosome 1"/>
</dbReference>
<gene>
    <name evidence="1" type="ORF">KDD17_05110</name>
</gene>
<evidence type="ECO:0000313" key="1">
    <source>
        <dbReference type="EMBL" id="QUJ77379.1"/>
    </source>
</evidence>
<sequence length="187" mass="19430">MSVGQVSSLVQRKARSGRESYDARAMTLARALRLTLARTAERRMALSVSVIGQTRSTVRGVDVAAALGDDLLLLLLEGGAGRVGLAALDADLAMGLVQAQTTGRIKPAEMNRPFTATDAALCAPLVEDLLTNGAPLPDDAREGALLAGWRFGVRADGLRTACLALDMPDYDVLTLSLDLAAGAGRGG</sequence>
<evidence type="ECO:0000313" key="2">
    <source>
        <dbReference type="Proteomes" id="UP000683291"/>
    </source>
</evidence>
<keyword evidence="2" id="KW-1185">Reference proteome</keyword>
<name>A0A975JF54_9RHOB</name>
<dbReference type="AlphaFoldDB" id="A0A975JF54"/>
<dbReference type="KEGG" id="sual:KDD17_05110"/>